<keyword evidence="2" id="KW-0812">Transmembrane</keyword>
<dbReference type="AlphaFoldDB" id="T5AJ18"/>
<keyword evidence="2" id="KW-0472">Membrane</keyword>
<evidence type="ECO:0000256" key="1">
    <source>
        <dbReference type="SAM" id="MobiDB-lite"/>
    </source>
</evidence>
<dbReference type="EMBL" id="KE652312">
    <property type="protein sequence ID" value="EQL02406.1"/>
    <property type="molecule type" value="Genomic_DNA"/>
</dbReference>
<organism evidence="3 4">
    <name type="scientific">Ophiocordyceps sinensis (strain Co18 / CGMCC 3.14243)</name>
    <name type="common">Yarsagumba caterpillar fungus</name>
    <name type="synonym">Hirsutella sinensis</name>
    <dbReference type="NCBI Taxonomy" id="911162"/>
    <lineage>
        <taxon>Eukaryota</taxon>
        <taxon>Fungi</taxon>
        <taxon>Dikarya</taxon>
        <taxon>Ascomycota</taxon>
        <taxon>Pezizomycotina</taxon>
        <taxon>Sordariomycetes</taxon>
        <taxon>Hypocreomycetidae</taxon>
        <taxon>Hypocreales</taxon>
        <taxon>Ophiocordycipitaceae</taxon>
        <taxon>Ophiocordyceps</taxon>
    </lineage>
</organism>
<feature type="transmembrane region" description="Helical" evidence="2">
    <location>
        <begin position="94"/>
        <end position="118"/>
    </location>
</feature>
<accession>T5AJ18</accession>
<feature type="transmembrane region" description="Helical" evidence="2">
    <location>
        <begin position="216"/>
        <end position="235"/>
    </location>
</feature>
<evidence type="ECO:0000256" key="2">
    <source>
        <dbReference type="SAM" id="Phobius"/>
    </source>
</evidence>
<evidence type="ECO:0000313" key="3">
    <source>
        <dbReference type="EMBL" id="EQL02406.1"/>
    </source>
</evidence>
<gene>
    <name evidence="3" type="ORF">OCS_01878</name>
</gene>
<dbReference type="Proteomes" id="UP000019374">
    <property type="component" value="Unassembled WGS sequence"/>
</dbReference>
<feature type="compositionally biased region" description="Low complexity" evidence="1">
    <location>
        <begin position="530"/>
        <end position="539"/>
    </location>
</feature>
<dbReference type="OrthoDB" id="5313079at2759"/>
<evidence type="ECO:0000313" key="4">
    <source>
        <dbReference type="Proteomes" id="UP000019374"/>
    </source>
</evidence>
<reference evidence="3 4" key="1">
    <citation type="journal article" date="2013" name="Chin. Sci. Bull.">
        <title>Genome survey uncovers the secrets of sex and lifestyle in caterpillar fungus.</title>
        <authorList>
            <person name="Hu X."/>
            <person name="Zhang Y."/>
            <person name="Xiao G."/>
            <person name="Zheng P."/>
            <person name="Xia Y."/>
            <person name="Zhang X."/>
            <person name="St Leger R.J."/>
            <person name="Liu X."/>
            <person name="Wang C."/>
        </authorList>
    </citation>
    <scope>NUCLEOTIDE SEQUENCE [LARGE SCALE GENOMIC DNA]</scope>
    <source>
        <strain evidence="4">Co18 / CGMCC 3.14243</strain>
        <tissue evidence="3">Fruit-body</tissue>
    </source>
</reference>
<sequence>MASSMAGLTIYNFPPGPPRWDRIGIFYIVFACTWTALVLLGMAFCWHHRRLPILRLRGLPLSFSAILCLHSYWILAMMTYPIGGTMPVVLAYDVQYFVMGIYFPLGIALFHASSCRFLHVAKMQKQFTHPEARRRAACKGVETWWLCRLANMYYSTRLMTFIAVGMVFQIALTVAMWLACRKYHPTYGIPGTEIRGASLPEQLVDLGRGWEWWPSVVWQVIWTWIVAPILIWRAWGIHDTMGWRTQTIGCCLSKFVPPWMMTTVPLTQQPSLHATPMFLIASYVPAFEVVNAYFTPSQWIHLSTMMFEIFTVFIPVFQVLRLRCLNRRAADMNAKWETESQASTLRPSTSCEISSLSLAEKGGTLDHLDEELGDRLLTMSALEYVLGGNPGPLQEFSALSDFSGENIAFLTLVASWKTSWPASSTEESRLEAYRRALAIYTGFISPRDAEFPLNLSSGDVRYLEHMFEEPARMLHGEARVDPVTPFATEAPFCGHRPGMEASADQYAGEVPADFDAAVFDRAQGHIKYLPRPGTGVKPGTTPPSRPKGDDVFDPACGETGGVDQDKIRAGTLNAFRSAWPMFAIT</sequence>
<feature type="region of interest" description="Disordered" evidence="1">
    <location>
        <begin position="530"/>
        <end position="551"/>
    </location>
</feature>
<dbReference type="SUPFAM" id="SSF48097">
    <property type="entry name" value="Regulator of G-protein signaling, RGS"/>
    <property type="match status" value="1"/>
</dbReference>
<dbReference type="eggNOG" id="ENOG502SM9E">
    <property type="taxonomic scope" value="Eukaryota"/>
</dbReference>
<feature type="transmembrane region" description="Helical" evidence="2">
    <location>
        <begin position="158"/>
        <end position="179"/>
    </location>
</feature>
<dbReference type="HOGENOM" id="CLU_022448_0_0_1"/>
<proteinExistence type="predicted"/>
<feature type="transmembrane region" description="Helical" evidence="2">
    <location>
        <begin position="58"/>
        <end position="82"/>
    </location>
</feature>
<feature type="transmembrane region" description="Helical" evidence="2">
    <location>
        <begin position="24"/>
        <end position="46"/>
    </location>
</feature>
<dbReference type="InterPro" id="IPR036305">
    <property type="entry name" value="RGS_sf"/>
</dbReference>
<keyword evidence="2" id="KW-1133">Transmembrane helix</keyword>
<feature type="transmembrane region" description="Helical" evidence="2">
    <location>
        <begin position="300"/>
        <end position="320"/>
    </location>
</feature>
<name>T5AJ18_OPHSC</name>
<protein>
    <submittedName>
        <fullName evidence="3">Regulator of G protein signaling superfamily</fullName>
    </submittedName>
</protein>